<dbReference type="SUPFAM" id="SSF53850">
    <property type="entry name" value="Periplasmic binding protein-like II"/>
    <property type="match status" value="1"/>
</dbReference>
<gene>
    <name evidence="6" type="ORF">ACIBG2_39880</name>
</gene>
<accession>A0ABW7ZA50</accession>
<dbReference type="Pfam" id="PF03466">
    <property type="entry name" value="LysR_substrate"/>
    <property type="match status" value="1"/>
</dbReference>
<dbReference type="Gene3D" id="3.40.190.10">
    <property type="entry name" value="Periplasmic binding protein-like II"/>
    <property type="match status" value="2"/>
</dbReference>
<dbReference type="PANTHER" id="PTHR30346:SF0">
    <property type="entry name" value="HCA OPERON TRANSCRIPTIONAL ACTIVATOR HCAR"/>
    <property type="match status" value="1"/>
</dbReference>
<keyword evidence="2" id="KW-0805">Transcription regulation</keyword>
<dbReference type="Proteomes" id="UP001612741">
    <property type="component" value="Unassembled WGS sequence"/>
</dbReference>
<dbReference type="RefSeq" id="WP_397089364.1">
    <property type="nucleotide sequence ID" value="NZ_JBITGY010000012.1"/>
</dbReference>
<dbReference type="SUPFAM" id="SSF46785">
    <property type="entry name" value="Winged helix' DNA-binding domain"/>
    <property type="match status" value="1"/>
</dbReference>
<evidence type="ECO:0000256" key="2">
    <source>
        <dbReference type="ARBA" id="ARBA00023015"/>
    </source>
</evidence>
<evidence type="ECO:0000256" key="4">
    <source>
        <dbReference type="ARBA" id="ARBA00023163"/>
    </source>
</evidence>
<feature type="domain" description="HTH lysR-type" evidence="5">
    <location>
        <begin position="1"/>
        <end position="58"/>
    </location>
</feature>
<dbReference type="InterPro" id="IPR005119">
    <property type="entry name" value="LysR_subst-bd"/>
</dbReference>
<dbReference type="Gene3D" id="1.10.10.10">
    <property type="entry name" value="Winged helix-like DNA-binding domain superfamily/Winged helix DNA-binding domain"/>
    <property type="match status" value="1"/>
</dbReference>
<comment type="similarity">
    <text evidence="1">Belongs to the LysR transcriptional regulatory family.</text>
</comment>
<dbReference type="InterPro" id="IPR036388">
    <property type="entry name" value="WH-like_DNA-bd_sf"/>
</dbReference>
<keyword evidence="3" id="KW-0238">DNA-binding</keyword>
<dbReference type="InterPro" id="IPR000847">
    <property type="entry name" value="LysR_HTH_N"/>
</dbReference>
<sequence length="310" mass="34141">MEIRLLRHYVIVADELHFSRAAQRLFVAQQALSRDVRRLEDRVGRRLLERTTRKVTLTPEGRLLLTRAREILALYDTTMLELRGQPRSLTVDVVGAGLTPALVLAAARGHAPGVEFFARFHTGTETAASLLLDGRLDVTFGRSPGLLDGVRQRVVRHERVAVLVPERHRLARLPAVPLESLRDTSPCIRAGDHATPGWEHAVLQLLAPFGVDPGLAHPHVRGGDELAQHIRDRDAPILTLATQPTVPGAVLRPLVDPVAIFPWVMIWRTDGEHPGLRALHQALDDLAAAHDWLAAPAGAWFPEPEASQSA</sequence>
<protein>
    <submittedName>
        <fullName evidence="6">LysR family transcriptional regulator</fullName>
    </submittedName>
</protein>
<name>A0ABW7ZA50_9ACTN</name>
<organism evidence="6 7">
    <name type="scientific">Nonomuraea typhae</name>
    <dbReference type="NCBI Taxonomy" id="2603600"/>
    <lineage>
        <taxon>Bacteria</taxon>
        <taxon>Bacillati</taxon>
        <taxon>Actinomycetota</taxon>
        <taxon>Actinomycetes</taxon>
        <taxon>Streptosporangiales</taxon>
        <taxon>Streptosporangiaceae</taxon>
        <taxon>Nonomuraea</taxon>
    </lineage>
</organism>
<dbReference type="EMBL" id="JBITGY010000012">
    <property type="protein sequence ID" value="MFI6503599.1"/>
    <property type="molecule type" value="Genomic_DNA"/>
</dbReference>
<dbReference type="PANTHER" id="PTHR30346">
    <property type="entry name" value="TRANSCRIPTIONAL DUAL REGULATOR HCAR-RELATED"/>
    <property type="match status" value="1"/>
</dbReference>
<dbReference type="PROSITE" id="PS50931">
    <property type="entry name" value="HTH_LYSR"/>
    <property type="match status" value="1"/>
</dbReference>
<comment type="caution">
    <text evidence="6">The sequence shown here is derived from an EMBL/GenBank/DDBJ whole genome shotgun (WGS) entry which is preliminary data.</text>
</comment>
<evidence type="ECO:0000259" key="5">
    <source>
        <dbReference type="PROSITE" id="PS50931"/>
    </source>
</evidence>
<proteinExistence type="inferred from homology"/>
<reference evidence="6 7" key="1">
    <citation type="submission" date="2024-10" db="EMBL/GenBank/DDBJ databases">
        <title>The Natural Products Discovery Center: Release of the First 8490 Sequenced Strains for Exploring Actinobacteria Biosynthetic Diversity.</title>
        <authorList>
            <person name="Kalkreuter E."/>
            <person name="Kautsar S.A."/>
            <person name="Yang D."/>
            <person name="Bader C.D."/>
            <person name="Teijaro C.N."/>
            <person name="Fluegel L."/>
            <person name="Davis C.M."/>
            <person name="Simpson J.R."/>
            <person name="Lauterbach L."/>
            <person name="Steele A.D."/>
            <person name="Gui C."/>
            <person name="Meng S."/>
            <person name="Li G."/>
            <person name="Viehrig K."/>
            <person name="Ye F."/>
            <person name="Su P."/>
            <person name="Kiefer A.F."/>
            <person name="Nichols A."/>
            <person name="Cepeda A.J."/>
            <person name="Yan W."/>
            <person name="Fan B."/>
            <person name="Jiang Y."/>
            <person name="Adhikari A."/>
            <person name="Zheng C.-J."/>
            <person name="Schuster L."/>
            <person name="Cowan T.M."/>
            <person name="Smanski M.J."/>
            <person name="Chevrette M.G."/>
            <person name="De Carvalho L.P.S."/>
            <person name="Shen B."/>
        </authorList>
    </citation>
    <scope>NUCLEOTIDE SEQUENCE [LARGE SCALE GENOMIC DNA]</scope>
    <source>
        <strain evidence="6 7">NPDC050545</strain>
    </source>
</reference>
<evidence type="ECO:0000313" key="6">
    <source>
        <dbReference type="EMBL" id="MFI6503599.1"/>
    </source>
</evidence>
<dbReference type="Pfam" id="PF00126">
    <property type="entry name" value="HTH_1"/>
    <property type="match status" value="1"/>
</dbReference>
<evidence type="ECO:0000313" key="7">
    <source>
        <dbReference type="Proteomes" id="UP001612741"/>
    </source>
</evidence>
<dbReference type="PRINTS" id="PR00039">
    <property type="entry name" value="HTHLYSR"/>
</dbReference>
<keyword evidence="4" id="KW-0804">Transcription</keyword>
<dbReference type="InterPro" id="IPR036390">
    <property type="entry name" value="WH_DNA-bd_sf"/>
</dbReference>
<keyword evidence="7" id="KW-1185">Reference proteome</keyword>
<evidence type="ECO:0000256" key="1">
    <source>
        <dbReference type="ARBA" id="ARBA00009437"/>
    </source>
</evidence>
<evidence type="ECO:0000256" key="3">
    <source>
        <dbReference type="ARBA" id="ARBA00023125"/>
    </source>
</evidence>